<feature type="transmembrane region" description="Helical" evidence="11">
    <location>
        <begin position="355"/>
        <end position="377"/>
    </location>
</feature>
<dbReference type="InterPro" id="IPR050794">
    <property type="entry name" value="CPA2_transporter"/>
</dbReference>
<evidence type="ECO:0000259" key="12">
    <source>
        <dbReference type="Pfam" id="PF00999"/>
    </source>
</evidence>
<evidence type="ECO:0000259" key="14">
    <source>
        <dbReference type="Pfam" id="PF23259"/>
    </source>
</evidence>
<feature type="transmembrane region" description="Helical" evidence="11">
    <location>
        <begin position="240"/>
        <end position="259"/>
    </location>
</feature>
<dbReference type="PANTHER" id="PTHR32468:SF66">
    <property type="entry name" value="CATION_H+ EXCHANGER DOMAIN-CONTAINING PROTEIN"/>
    <property type="match status" value="1"/>
</dbReference>
<proteinExistence type="inferred from homology"/>
<comment type="subcellular location">
    <subcellularLocation>
        <location evidence="1">Membrane</location>
        <topology evidence="1">Multi-pass membrane protein</topology>
    </subcellularLocation>
</comment>
<feature type="compositionally biased region" description="Basic and acidic residues" evidence="10">
    <location>
        <begin position="814"/>
        <end position="830"/>
    </location>
</feature>
<evidence type="ECO:0000256" key="6">
    <source>
        <dbReference type="ARBA" id="ARBA00022989"/>
    </source>
</evidence>
<keyword evidence="3" id="KW-0633">Potassium transport</keyword>
<dbReference type="GO" id="GO:0016020">
    <property type="term" value="C:membrane"/>
    <property type="evidence" value="ECO:0007669"/>
    <property type="project" value="UniProtKB-SubCell"/>
</dbReference>
<keyword evidence="7" id="KW-0406">Ion transport</keyword>
<dbReference type="AlphaFoldDB" id="A0A7N0ZZC0"/>
<dbReference type="Gramene" id="Kaladp0058s0388.1.v1.1">
    <property type="protein sequence ID" value="Kaladp0058s0388.1.v1.1"/>
    <property type="gene ID" value="Kaladp0058s0388.v1.1"/>
</dbReference>
<evidence type="ECO:0000256" key="10">
    <source>
        <dbReference type="SAM" id="MobiDB-lite"/>
    </source>
</evidence>
<sequence length="839" mass="92103">MFHDVLRAANGTAVLPLDAPMICIDRTRTKTVGIFQGENPLHFPTPVLIAQLASSSLITALLQLLLAPVGQTVFVCQMLGGFLLGPQALGRYLTFLQSIYRVKSLYVLNTVSFFACALFLFLIGVKTDIRLLAASGRKAIVIGACTFFVPLILNMSVALTVMACVKLEPQVRMSLHFVATLQSASSFYVVASQLEDLKMLTSELGRLALSSSLISGTLSWCWVIFSFATSERHENQVKGVVMGTVLCTLAFMFIVTYVLRPIFQWLIIRVKTTRGVKEGHMFIIYTSVLGLALFGESMGLNFLFGPMIVGIIVPVGPPLGSAVVEKLDTMVSILLLPMFYSIGLTVVNLPSISAVNVGVIELVVLTGFFGKVVGAMVPCVLSKMPVADALSLGLILATQGITDVLMLLRAMNGNLLDMESYSILFVSMLITSGIATPVVRRLYKPPDRYISYKRRTIQHSKPEVELRMVACVYNHDNSPSIINLLELSNPHVQSTICVYLLHLMQQTGSASTLLYAHSRRADNTTMLHAPHMSDPVINAFRKYESRKGGIVLVNAYTAVSPFVTMHEDVCNLALGKRASIIIVPFHKQVSMANEIASAPSVRSVNLNILRAAPCSVAILIDRGTRCGGGSFHVMSSEASAKYKVGVFFLGGQDDREALSYAMRMGENPDFSVTVIHFLGGDRNTSKPGVEKRQDVSLTSEFRLSCKIKHQNTYREEISSGSVEVVAKIRTVENHFDMILVGRRHSTESHLLDGLHEWNEYPELGYIGDMLASTDTSCRASVLVIQQQTFLGDEDVLDSPKHQSERESSTVPKYQAERESSAIDMPRDDARVWPGLNRSV</sequence>
<dbReference type="GO" id="GO:0006813">
    <property type="term" value="P:potassium ion transport"/>
    <property type="evidence" value="ECO:0007669"/>
    <property type="project" value="UniProtKB-KW"/>
</dbReference>
<protein>
    <recommendedName>
        <fullName evidence="17">Cation/H+ exchanger domain-containing protein</fullName>
    </recommendedName>
</protein>
<feature type="domain" description="Cation/H+ exchanger transmembrane" evidence="12">
    <location>
        <begin position="58"/>
        <end position="441"/>
    </location>
</feature>
<keyword evidence="2" id="KW-0813">Transport</keyword>
<evidence type="ECO:0000259" key="13">
    <source>
        <dbReference type="Pfam" id="PF23256"/>
    </source>
</evidence>
<dbReference type="GO" id="GO:0006885">
    <property type="term" value="P:regulation of pH"/>
    <property type="evidence" value="ECO:0007669"/>
    <property type="project" value="TreeGrafter"/>
</dbReference>
<comment type="similarity">
    <text evidence="9">Belongs to the monovalent cation:proton antiporter 2 (CPA2) transporter (TC 2.A.37) family. CHX (TC 2.A.37.4) subfamily.</text>
</comment>
<evidence type="ECO:0000313" key="15">
    <source>
        <dbReference type="EnsemblPlants" id="Kaladp0058s0388.1.v1.1"/>
    </source>
</evidence>
<feature type="transmembrane region" description="Helical" evidence="11">
    <location>
        <begin position="140"/>
        <end position="165"/>
    </location>
</feature>
<name>A0A7N0ZZC0_KALFE</name>
<dbReference type="InterPro" id="IPR057291">
    <property type="entry name" value="CHX17_2nd"/>
</dbReference>
<dbReference type="Pfam" id="PF00999">
    <property type="entry name" value="Na_H_Exchanger"/>
    <property type="match status" value="1"/>
</dbReference>
<feature type="transmembrane region" description="Helical" evidence="11">
    <location>
        <begin position="331"/>
        <end position="349"/>
    </location>
</feature>
<dbReference type="Proteomes" id="UP000594263">
    <property type="component" value="Unplaced"/>
</dbReference>
<keyword evidence="5" id="KW-0630">Potassium</keyword>
<evidence type="ECO:0000256" key="5">
    <source>
        <dbReference type="ARBA" id="ARBA00022958"/>
    </source>
</evidence>
<dbReference type="GO" id="GO:0015297">
    <property type="term" value="F:antiporter activity"/>
    <property type="evidence" value="ECO:0007669"/>
    <property type="project" value="InterPro"/>
</dbReference>
<reference evidence="15" key="1">
    <citation type="submission" date="2021-01" db="UniProtKB">
        <authorList>
            <consortium name="EnsemblPlants"/>
        </authorList>
    </citation>
    <scope>IDENTIFICATION</scope>
</reference>
<accession>A0A7N0ZZC0</accession>
<keyword evidence="4 11" id="KW-0812">Transmembrane</keyword>
<evidence type="ECO:0000256" key="2">
    <source>
        <dbReference type="ARBA" id="ARBA00022448"/>
    </source>
</evidence>
<feature type="domain" description="Cation/H(+) antiporter central" evidence="13">
    <location>
        <begin position="496"/>
        <end position="624"/>
    </location>
</feature>
<keyword evidence="8 11" id="KW-0472">Membrane</keyword>
<dbReference type="Gene3D" id="1.20.1530.20">
    <property type="match status" value="1"/>
</dbReference>
<evidence type="ECO:0008006" key="17">
    <source>
        <dbReference type="Google" id="ProtNLM"/>
    </source>
</evidence>
<dbReference type="GO" id="GO:0012505">
    <property type="term" value="C:endomembrane system"/>
    <property type="evidence" value="ECO:0007669"/>
    <property type="project" value="TreeGrafter"/>
</dbReference>
<dbReference type="GO" id="GO:1902600">
    <property type="term" value="P:proton transmembrane transport"/>
    <property type="evidence" value="ECO:0007669"/>
    <property type="project" value="InterPro"/>
</dbReference>
<feature type="region of interest" description="Disordered" evidence="10">
    <location>
        <begin position="794"/>
        <end position="839"/>
    </location>
</feature>
<feature type="transmembrane region" description="Helical" evidence="11">
    <location>
        <begin position="207"/>
        <end position="228"/>
    </location>
</feature>
<dbReference type="Pfam" id="PF23256">
    <property type="entry name" value="CHX17_2nd"/>
    <property type="match status" value="1"/>
</dbReference>
<keyword evidence="6 11" id="KW-1133">Transmembrane helix</keyword>
<dbReference type="InterPro" id="IPR038770">
    <property type="entry name" value="Na+/solute_symporter_sf"/>
</dbReference>
<dbReference type="OMA" id="KSPICFY"/>
<feature type="transmembrane region" description="Helical" evidence="11">
    <location>
        <begin position="420"/>
        <end position="439"/>
    </location>
</feature>
<dbReference type="Gene3D" id="3.40.50.12370">
    <property type="match status" value="1"/>
</dbReference>
<evidence type="ECO:0000256" key="3">
    <source>
        <dbReference type="ARBA" id="ARBA00022538"/>
    </source>
</evidence>
<organism evidence="15 16">
    <name type="scientific">Kalanchoe fedtschenkoi</name>
    <name type="common">Lavender scallops</name>
    <name type="synonym">South American air plant</name>
    <dbReference type="NCBI Taxonomy" id="63787"/>
    <lineage>
        <taxon>Eukaryota</taxon>
        <taxon>Viridiplantae</taxon>
        <taxon>Streptophyta</taxon>
        <taxon>Embryophyta</taxon>
        <taxon>Tracheophyta</taxon>
        <taxon>Spermatophyta</taxon>
        <taxon>Magnoliopsida</taxon>
        <taxon>eudicotyledons</taxon>
        <taxon>Gunneridae</taxon>
        <taxon>Pentapetalae</taxon>
        <taxon>Saxifragales</taxon>
        <taxon>Crassulaceae</taxon>
        <taxon>Kalanchoe</taxon>
    </lineage>
</organism>
<evidence type="ECO:0000256" key="4">
    <source>
        <dbReference type="ARBA" id="ARBA00022692"/>
    </source>
</evidence>
<feature type="transmembrane region" description="Helical" evidence="11">
    <location>
        <begin position="389"/>
        <end position="408"/>
    </location>
</feature>
<dbReference type="InterPro" id="IPR057290">
    <property type="entry name" value="CHX17_C"/>
</dbReference>
<dbReference type="EnsemblPlants" id="Kaladp0058s0388.1.v1.1">
    <property type="protein sequence ID" value="Kaladp0058s0388.1.v1.1"/>
    <property type="gene ID" value="Kaladp0058s0388.v1.1"/>
</dbReference>
<dbReference type="InterPro" id="IPR006153">
    <property type="entry name" value="Cation/H_exchanger_TM"/>
</dbReference>
<feature type="compositionally biased region" description="Basic and acidic residues" evidence="10">
    <location>
        <begin position="797"/>
        <end position="807"/>
    </location>
</feature>
<evidence type="ECO:0000256" key="1">
    <source>
        <dbReference type="ARBA" id="ARBA00004141"/>
    </source>
</evidence>
<evidence type="ECO:0000256" key="7">
    <source>
        <dbReference type="ARBA" id="ARBA00023065"/>
    </source>
</evidence>
<evidence type="ECO:0000256" key="8">
    <source>
        <dbReference type="ARBA" id="ARBA00023136"/>
    </source>
</evidence>
<feature type="transmembrane region" description="Helical" evidence="11">
    <location>
        <begin position="105"/>
        <end position="125"/>
    </location>
</feature>
<feature type="transmembrane region" description="Helical" evidence="11">
    <location>
        <begin position="280"/>
        <end position="298"/>
    </location>
</feature>
<evidence type="ECO:0000313" key="16">
    <source>
        <dbReference type="Proteomes" id="UP000594263"/>
    </source>
</evidence>
<keyword evidence="16" id="KW-1185">Reference proteome</keyword>
<feature type="transmembrane region" description="Helical" evidence="11">
    <location>
        <begin position="60"/>
        <end position="84"/>
    </location>
</feature>
<evidence type="ECO:0000256" key="9">
    <source>
        <dbReference type="ARBA" id="ARBA00038341"/>
    </source>
</evidence>
<dbReference type="PANTHER" id="PTHR32468">
    <property type="entry name" value="CATION/H + ANTIPORTER"/>
    <property type="match status" value="1"/>
</dbReference>
<evidence type="ECO:0000256" key="11">
    <source>
        <dbReference type="SAM" id="Phobius"/>
    </source>
</evidence>
<feature type="domain" description="Cation/H(+) antiporter C-terminal" evidence="14">
    <location>
        <begin position="643"/>
        <end position="788"/>
    </location>
</feature>
<dbReference type="Pfam" id="PF23259">
    <property type="entry name" value="CHX17_C"/>
    <property type="match status" value="1"/>
</dbReference>